<keyword evidence="2" id="KW-1133">Transmembrane helix</keyword>
<comment type="caution">
    <text evidence="3">The sequence shown here is derived from an EMBL/GenBank/DDBJ whole genome shotgun (WGS) entry which is preliminary data.</text>
</comment>
<accession>A0ABV7WP37</accession>
<proteinExistence type="predicted"/>
<organism evidence="3 4">
    <name type="scientific">Aquipuribacter hungaricus</name>
    <dbReference type="NCBI Taxonomy" id="545624"/>
    <lineage>
        <taxon>Bacteria</taxon>
        <taxon>Bacillati</taxon>
        <taxon>Actinomycetota</taxon>
        <taxon>Actinomycetes</taxon>
        <taxon>Micrococcales</taxon>
        <taxon>Intrasporangiaceae</taxon>
        <taxon>Aquipuribacter</taxon>
    </lineage>
</organism>
<dbReference type="EMBL" id="JBHRWW010000020">
    <property type="protein sequence ID" value="MFC3690331.1"/>
    <property type="molecule type" value="Genomic_DNA"/>
</dbReference>
<evidence type="ECO:0008006" key="5">
    <source>
        <dbReference type="Google" id="ProtNLM"/>
    </source>
</evidence>
<reference evidence="4" key="1">
    <citation type="journal article" date="2019" name="Int. J. Syst. Evol. Microbiol.">
        <title>The Global Catalogue of Microorganisms (GCM) 10K type strain sequencing project: providing services to taxonomists for standard genome sequencing and annotation.</title>
        <authorList>
            <consortium name="The Broad Institute Genomics Platform"/>
            <consortium name="The Broad Institute Genome Sequencing Center for Infectious Disease"/>
            <person name="Wu L."/>
            <person name="Ma J."/>
        </authorList>
    </citation>
    <scope>NUCLEOTIDE SEQUENCE [LARGE SCALE GENOMIC DNA]</scope>
    <source>
        <strain evidence="4">NCAIM B.02333</strain>
    </source>
</reference>
<keyword evidence="2" id="KW-0472">Membrane</keyword>
<evidence type="ECO:0000313" key="4">
    <source>
        <dbReference type="Proteomes" id="UP001595685"/>
    </source>
</evidence>
<feature type="non-terminal residue" evidence="3">
    <location>
        <position position="1"/>
    </location>
</feature>
<name>A0ABV7WP37_9MICO</name>
<evidence type="ECO:0000256" key="1">
    <source>
        <dbReference type="SAM" id="MobiDB-lite"/>
    </source>
</evidence>
<keyword evidence="4" id="KW-1185">Reference proteome</keyword>
<evidence type="ECO:0000313" key="3">
    <source>
        <dbReference type="EMBL" id="MFC3690331.1"/>
    </source>
</evidence>
<keyword evidence="2" id="KW-0812">Transmembrane</keyword>
<protein>
    <recommendedName>
        <fullName evidence="5">Cell division protein FtsL</fullName>
    </recommendedName>
</protein>
<feature type="region of interest" description="Disordered" evidence="1">
    <location>
        <begin position="1"/>
        <end position="20"/>
    </location>
</feature>
<evidence type="ECO:0000256" key="2">
    <source>
        <dbReference type="SAM" id="Phobius"/>
    </source>
</evidence>
<sequence>APAQARSGASRATDARSAARSAARGLARGAAAATAGATALALPAGSPATSSPAAPRTRMRVLERPRTAGRRVGFAVSCTAVLTALMLGLLLLNVAISGNAFTVAELQSQRGVLVDQQQALEQQLLLEGAPSSLAARARALGMVPAPQVLVLAPDGTGAPPVAPAP</sequence>
<feature type="transmembrane region" description="Helical" evidence="2">
    <location>
        <begin position="72"/>
        <end position="96"/>
    </location>
</feature>
<dbReference type="Proteomes" id="UP001595685">
    <property type="component" value="Unassembled WGS sequence"/>
</dbReference>
<gene>
    <name evidence="3" type="ORF">ACFOLH_18440</name>
</gene>